<evidence type="ECO:0000313" key="3">
    <source>
        <dbReference type="Proteomes" id="UP000249949"/>
    </source>
</evidence>
<evidence type="ECO:0000256" key="1">
    <source>
        <dbReference type="SAM" id="Coils"/>
    </source>
</evidence>
<organism evidence="2 3">
    <name type="scientific">Candidatus Nitrosomarinus catalinensis</name>
    <dbReference type="NCBI Taxonomy" id="1898749"/>
    <lineage>
        <taxon>Archaea</taxon>
        <taxon>Nitrososphaerota</taxon>
        <taxon>Nitrososphaeria</taxon>
        <taxon>Nitrosopumilales</taxon>
        <taxon>Nitrosopumilaceae</taxon>
        <taxon>Candidatus Nitrosomarinus</taxon>
    </lineage>
</organism>
<protein>
    <submittedName>
        <fullName evidence="2">Uncharacterized protein</fullName>
    </submittedName>
</protein>
<dbReference type="RefSeq" id="WP_192866203.1">
    <property type="nucleotide sequence ID" value="NZ_CP021324.1"/>
</dbReference>
<name>A0A2Z2HSD7_9ARCH</name>
<dbReference type="EMBL" id="CP021324">
    <property type="protein sequence ID" value="ARS64190.1"/>
    <property type="molecule type" value="Genomic_DNA"/>
</dbReference>
<dbReference type="AlphaFoldDB" id="A0A2Z2HSD7"/>
<dbReference type="Proteomes" id="UP000249949">
    <property type="component" value="Chromosome"/>
</dbReference>
<dbReference type="GeneID" id="59167083"/>
<accession>A0A2Z2HSD7</accession>
<sequence>MADSLTTYDELNEDIQFTEEETRALLKLNEKEILILILSEMKKQTELLSKK</sequence>
<dbReference type="KEGG" id="nct:NMSP_0569"/>
<reference evidence="2 3" key="1">
    <citation type="journal article" date="2017" name="Environ. Microbiol.">
        <title>Genome and epigenome of a novel marine Thaumarchaeota strain suggest viral infection, phosphorothioation DNA modification and multiple restriction systems.</title>
        <authorList>
            <person name="Ahlgren N.A."/>
            <person name="Chen Y."/>
            <person name="Needham D.M."/>
            <person name="Parada A.E."/>
            <person name="Sachdeva R."/>
            <person name="Trinh V."/>
            <person name="Chen T."/>
            <person name="Fuhrman J.A."/>
        </authorList>
    </citation>
    <scope>NUCLEOTIDE SEQUENCE [LARGE SCALE GENOMIC DNA]</scope>
    <source>
        <strain evidence="2 3">SPOT01</strain>
    </source>
</reference>
<evidence type="ECO:0000313" key="2">
    <source>
        <dbReference type="EMBL" id="ARS64190.1"/>
    </source>
</evidence>
<keyword evidence="1" id="KW-0175">Coiled coil</keyword>
<keyword evidence="3" id="KW-1185">Reference proteome</keyword>
<feature type="coiled-coil region" evidence="1">
    <location>
        <begin position="1"/>
        <end position="28"/>
    </location>
</feature>
<gene>
    <name evidence="2" type="ORF">NMSP_0569</name>
</gene>
<proteinExistence type="predicted"/>